<comment type="caution">
    <text evidence="5">The sequence shown here is derived from an EMBL/GenBank/DDBJ whole genome shotgun (WGS) entry which is preliminary data.</text>
</comment>
<gene>
    <name evidence="5" type="ORF">FNW17_13835</name>
</gene>
<evidence type="ECO:0000259" key="4">
    <source>
        <dbReference type="Pfam" id="PF07715"/>
    </source>
</evidence>
<organism evidence="5 6">
    <name type="scientific">Flavobacterium franklandianum</name>
    <dbReference type="NCBI Taxonomy" id="2594430"/>
    <lineage>
        <taxon>Bacteria</taxon>
        <taxon>Pseudomonadati</taxon>
        <taxon>Bacteroidota</taxon>
        <taxon>Flavobacteriia</taxon>
        <taxon>Flavobacteriales</taxon>
        <taxon>Flavobacteriaceae</taxon>
        <taxon>Flavobacterium</taxon>
    </lineage>
</organism>
<protein>
    <submittedName>
        <fullName evidence="5">TonB-dependent receptor</fullName>
    </submittedName>
</protein>
<sequence>MALNKGIIFLLLFLGSICYGQNTAKKVALTKVIVSIEKQFNVKFSYAVEDVAAITIEKPNAAFTLQQTIDYLNSKTLLNFKALDNRYVTVSVINKTISVCGIVLSDENKTPLIGASVLVNGIEKSTLTDKNGQFTFENIPLNFIISISYLGFESKQIAVYELFSAQNNCNEIILTTKNEELNQVLINIYLTPGLQKYLDGSTVLNTKKFGILPGLIEPDILQSIQVLPGVESNNESIANINVRGGTNDQNLVLWDNIKMYHSGHFFGLISAYNPNLTNKVIVSKNGTSAEYSDGVSSTINMQTKDNVTNVFSGGAGINLISSDAFLEIPITKKLEFHISGRRSITDLYQSPTYTNYFERSFQDSEINTNNDQKDTSSDFYFYDYTAKLLYDINENHQFRATIIGINNALDYSELHTINSNETESKISNLSQKNIGYGGNWKGQWTPKLSTNLITYFSKYNIDATDYRIETDQLLTEANEVLETGIKFNSNYKPNDNLNLLAGYQFNETGMLNQTTVNNPKYTSTKKDVLLNHALFSEVEYHKKNTYLRLGLRLNYFQKFEKLIVEPRINIRQKISNQFALKLEGEYKNQSTTQIIDFEDDFLGVEKRRWVLVTDKDIPIATSKQGSFGVEFNQNKLNIEATGFYKIVDGITASNQGFYNSFQYANANGSYNAKGLEFLANKTDYKYSFWLSYTFSTNQYEFDSFTPSTFPNNVDIRHSVSLGFYYNLFKNLKIAVGGIWRNGQPYTKPVEGNETVQNGNSTMVNYGIPNKENLDDFMRLDASLNYSFNLSPNIKAVFTAGVINATNHENSINQYYKVNPNDSNKTIQVDNKSLGLTPNISFRVNF</sequence>
<dbReference type="EMBL" id="VJZR01000015">
    <property type="protein sequence ID" value="TRX16315.1"/>
    <property type="molecule type" value="Genomic_DNA"/>
</dbReference>
<reference evidence="5 6" key="1">
    <citation type="submission" date="2019-07" db="EMBL/GenBank/DDBJ databases">
        <title>Novel species of Flavobacterium.</title>
        <authorList>
            <person name="Liu Q."/>
            <person name="Xin Y.-H."/>
        </authorList>
    </citation>
    <scope>NUCLEOTIDE SEQUENCE [LARGE SCALE GENOMIC DNA]</scope>
    <source>
        <strain evidence="5 6">LB3P56</strain>
    </source>
</reference>
<comment type="subcellular location">
    <subcellularLocation>
        <location evidence="1">Cell outer membrane</location>
    </subcellularLocation>
</comment>
<name>A0A553C729_9FLAO</name>
<dbReference type="InterPro" id="IPR008969">
    <property type="entry name" value="CarboxyPept-like_regulatory"/>
</dbReference>
<feature type="domain" description="TonB-dependent receptor plug" evidence="4">
    <location>
        <begin position="220"/>
        <end position="294"/>
    </location>
</feature>
<evidence type="ECO:0000313" key="5">
    <source>
        <dbReference type="EMBL" id="TRX16315.1"/>
    </source>
</evidence>
<dbReference type="Gene3D" id="2.60.40.1120">
    <property type="entry name" value="Carboxypeptidase-like, regulatory domain"/>
    <property type="match status" value="1"/>
</dbReference>
<dbReference type="Gene3D" id="2.170.130.10">
    <property type="entry name" value="TonB-dependent receptor, plug domain"/>
    <property type="match status" value="1"/>
</dbReference>
<evidence type="ECO:0000256" key="3">
    <source>
        <dbReference type="ARBA" id="ARBA00023237"/>
    </source>
</evidence>
<dbReference type="Gene3D" id="2.40.170.20">
    <property type="entry name" value="TonB-dependent receptor, beta-barrel domain"/>
    <property type="match status" value="1"/>
</dbReference>
<dbReference type="InterPro" id="IPR012910">
    <property type="entry name" value="Plug_dom"/>
</dbReference>
<dbReference type="Pfam" id="PF13715">
    <property type="entry name" value="CarbopepD_reg_2"/>
    <property type="match status" value="1"/>
</dbReference>
<keyword evidence="6" id="KW-1185">Reference proteome</keyword>
<dbReference type="InterPro" id="IPR036942">
    <property type="entry name" value="Beta-barrel_TonB_sf"/>
</dbReference>
<keyword evidence="5" id="KW-0675">Receptor</keyword>
<dbReference type="RefSeq" id="WP_144071959.1">
    <property type="nucleotide sequence ID" value="NZ_VJZR01000015.1"/>
</dbReference>
<keyword evidence="3" id="KW-0998">Cell outer membrane</keyword>
<dbReference type="OrthoDB" id="9803050at2"/>
<proteinExistence type="predicted"/>
<keyword evidence="2" id="KW-0472">Membrane</keyword>
<dbReference type="Proteomes" id="UP000318585">
    <property type="component" value="Unassembled WGS sequence"/>
</dbReference>
<dbReference type="Pfam" id="PF07715">
    <property type="entry name" value="Plug"/>
    <property type="match status" value="1"/>
</dbReference>
<evidence type="ECO:0000256" key="2">
    <source>
        <dbReference type="ARBA" id="ARBA00023136"/>
    </source>
</evidence>
<dbReference type="InterPro" id="IPR037066">
    <property type="entry name" value="Plug_dom_sf"/>
</dbReference>
<dbReference type="SUPFAM" id="SSF49464">
    <property type="entry name" value="Carboxypeptidase regulatory domain-like"/>
    <property type="match status" value="1"/>
</dbReference>
<dbReference type="AlphaFoldDB" id="A0A553C729"/>
<evidence type="ECO:0000256" key="1">
    <source>
        <dbReference type="ARBA" id="ARBA00004442"/>
    </source>
</evidence>
<dbReference type="SUPFAM" id="SSF56935">
    <property type="entry name" value="Porins"/>
    <property type="match status" value="1"/>
</dbReference>
<accession>A0A553C729</accession>
<dbReference type="GO" id="GO:0009279">
    <property type="term" value="C:cell outer membrane"/>
    <property type="evidence" value="ECO:0007669"/>
    <property type="project" value="UniProtKB-SubCell"/>
</dbReference>
<evidence type="ECO:0000313" key="6">
    <source>
        <dbReference type="Proteomes" id="UP000318585"/>
    </source>
</evidence>